<dbReference type="GO" id="GO:0047938">
    <property type="term" value="F:glucose-6-phosphate 1-epimerase activity"/>
    <property type="evidence" value="ECO:0007669"/>
    <property type="project" value="UniProtKB-EC"/>
</dbReference>
<dbReference type="PANTHER" id="PTHR11122">
    <property type="entry name" value="APOSPORY-ASSOCIATED PROTEIN C-RELATED"/>
    <property type="match status" value="1"/>
</dbReference>
<keyword evidence="6" id="KW-1185">Reference proteome</keyword>
<name>A0AAV1HZ06_9CHLO</name>
<dbReference type="SUPFAM" id="SSF74650">
    <property type="entry name" value="Galactose mutarotase-like"/>
    <property type="match status" value="1"/>
</dbReference>
<comment type="catalytic activity">
    <reaction evidence="1">
        <text>alpha-D-glucose 6-phosphate = beta-D-glucose 6-phosphate</text>
        <dbReference type="Rhea" id="RHEA:16249"/>
        <dbReference type="ChEBI" id="CHEBI:58225"/>
        <dbReference type="ChEBI" id="CHEBI:58247"/>
        <dbReference type="EC" id="5.1.3.15"/>
    </reaction>
</comment>
<dbReference type="EC" id="5.1.3.15" evidence="3"/>
<dbReference type="CDD" id="cd09020">
    <property type="entry name" value="D-hex-6-P-epi_like"/>
    <property type="match status" value="1"/>
</dbReference>
<dbReference type="GO" id="GO:0030246">
    <property type="term" value="F:carbohydrate binding"/>
    <property type="evidence" value="ECO:0007669"/>
    <property type="project" value="InterPro"/>
</dbReference>
<dbReference type="EMBL" id="CAUYUE010000003">
    <property type="protein sequence ID" value="CAK0757099.1"/>
    <property type="molecule type" value="Genomic_DNA"/>
</dbReference>
<dbReference type="AlphaFoldDB" id="A0AAV1HZ06"/>
<dbReference type="Gene3D" id="2.70.98.10">
    <property type="match status" value="1"/>
</dbReference>
<dbReference type="InterPro" id="IPR011013">
    <property type="entry name" value="Gal_mutarotase_sf_dom"/>
</dbReference>
<comment type="similarity">
    <text evidence="2">Belongs to the glucose-6-phosphate 1-epimerase family.</text>
</comment>
<evidence type="ECO:0000313" key="6">
    <source>
        <dbReference type="Proteomes" id="UP001314263"/>
    </source>
</evidence>
<comment type="caution">
    <text evidence="5">The sequence shown here is derived from an EMBL/GenBank/DDBJ whole genome shotgun (WGS) entry which is preliminary data.</text>
</comment>
<dbReference type="Proteomes" id="UP001314263">
    <property type="component" value="Unassembled WGS sequence"/>
</dbReference>
<dbReference type="InterPro" id="IPR025532">
    <property type="entry name" value="G6P_1-epimerase"/>
</dbReference>
<protein>
    <recommendedName>
        <fullName evidence="3">glucose-6-phosphate 1-epimerase</fullName>
        <ecNumber evidence="3">5.1.3.15</ecNumber>
    </recommendedName>
</protein>
<proteinExistence type="inferred from homology"/>
<dbReference type="InterPro" id="IPR014718">
    <property type="entry name" value="GH-type_carb-bd"/>
</dbReference>
<sequence length="238" mass="26432">MLFLSNKAVFKPPKAIRGGIPICFPQFGGFGPLSQHGFCRNSDFELVDGGSTSVTLSMRTTEEQLKLFPHRFELRVTISIGDEELEQTLEARNSGDEPFELTAALHTYIAVSSIEKAHVVGLKGVEYMDSLQDKKRLTEQGDSITFSEELDRIYLSTPDTLEVVDEGKKRAIQIEKEGFPDAVVWNPWIKKAAGMADFGDDEYKEMVCLEPAVAGSGPVALQPGKTWRAKQTLSVRQF</sequence>
<evidence type="ECO:0000313" key="5">
    <source>
        <dbReference type="EMBL" id="CAK0757099.1"/>
    </source>
</evidence>
<dbReference type="Pfam" id="PF01263">
    <property type="entry name" value="Aldose_epim"/>
    <property type="match status" value="1"/>
</dbReference>
<dbReference type="InterPro" id="IPR008183">
    <property type="entry name" value="Aldose_1/G6P_1-epimerase"/>
</dbReference>
<evidence type="ECO:0000256" key="1">
    <source>
        <dbReference type="ARBA" id="ARBA00001096"/>
    </source>
</evidence>
<reference evidence="5 6" key="1">
    <citation type="submission" date="2023-10" db="EMBL/GenBank/DDBJ databases">
        <authorList>
            <person name="Maclean D."/>
            <person name="Macfadyen A."/>
        </authorList>
    </citation>
    <scope>NUCLEOTIDE SEQUENCE [LARGE SCALE GENOMIC DNA]</scope>
</reference>
<dbReference type="PANTHER" id="PTHR11122:SF13">
    <property type="entry name" value="GLUCOSE-6-PHOSPHATE 1-EPIMERASE"/>
    <property type="match status" value="1"/>
</dbReference>
<gene>
    <name evidence="5" type="ORF">CVIRNUC_002512</name>
</gene>
<organism evidence="5 6">
    <name type="scientific">Coccomyxa viridis</name>
    <dbReference type="NCBI Taxonomy" id="1274662"/>
    <lineage>
        <taxon>Eukaryota</taxon>
        <taxon>Viridiplantae</taxon>
        <taxon>Chlorophyta</taxon>
        <taxon>core chlorophytes</taxon>
        <taxon>Trebouxiophyceae</taxon>
        <taxon>Trebouxiophyceae incertae sedis</taxon>
        <taxon>Coccomyxaceae</taxon>
        <taxon>Coccomyxa</taxon>
    </lineage>
</organism>
<evidence type="ECO:0000256" key="2">
    <source>
        <dbReference type="ARBA" id="ARBA00005866"/>
    </source>
</evidence>
<accession>A0AAV1HZ06</accession>
<keyword evidence="4" id="KW-0413">Isomerase</keyword>
<dbReference type="GO" id="GO:0005975">
    <property type="term" value="P:carbohydrate metabolic process"/>
    <property type="evidence" value="ECO:0007669"/>
    <property type="project" value="InterPro"/>
</dbReference>
<evidence type="ECO:0000256" key="3">
    <source>
        <dbReference type="ARBA" id="ARBA00012083"/>
    </source>
</evidence>
<evidence type="ECO:0000256" key="4">
    <source>
        <dbReference type="ARBA" id="ARBA00023235"/>
    </source>
</evidence>
<dbReference type="GO" id="GO:0005737">
    <property type="term" value="C:cytoplasm"/>
    <property type="evidence" value="ECO:0007669"/>
    <property type="project" value="TreeGrafter"/>
</dbReference>